<keyword evidence="1" id="KW-0378">Hydrolase</keyword>
<proteinExistence type="predicted"/>
<evidence type="ECO:0000313" key="1">
    <source>
        <dbReference type="EMBL" id="DAE26671.1"/>
    </source>
</evidence>
<dbReference type="GO" id="GO:0008233">
    <property type="term" value="F:peptidase activity"/>
    <property type="evidence" value="ECO:0007669"/>
    <property type="project" value="UniProtKB-KW"/>
</dbReference>
<keyword evidence="1" id="KW-0645">Protease</keyword>
<accession>A0A8S5R5G5</accession>
<reference evidence="1" key="1">
    <citation type="journal article" date="2021" name="Proc. Natl. Acad. Sci. U.S.A.">
        <title>A Catalog of Tens of Thousands of Viruses from Human Metagenomes Reveals Hidden Associations with Chronic Diseases.</title>
        <authorList>
            <person name="Tisza M.J."/>
            <person name="Buck C.B."/>
        </authorList>
    </citation>
    <scope>NUCLEOTIDE SEQUENCE</scope>
    <source>
        <strain evidence="1">CtBoB21</strain>
    </source>
</reference>
<dbReference type="EMBL" id="BK015822">
    <property type="protein sequence ID" value="DAE26671.1"/>
    <property type="molecule type" value="Genomic_DNA"/>
</dbReference>
<protein>
    <submittedName>
        <fullName evidence="1">26S protease regulatory subunit 8</fullName>
    </submittedName>
</protein>
<dbReference type="GO" id="GO:0006508">
    <property type="term" value="P:proteolysis"/>
    <property type="evidence" value="ECO:0007669"/>
    <property type="project" value="UniProtKB-KW"/>
</dbReference>
<organism evidence="1">
    <name type="scientific">Myoviridae sp. ctBoB21</name>
    <dbReference type="NCBI Taxonomy" id="2827287"/>
    <lineage>
        <taxon>Viruses</taxon>
        <taxon>Duplodnaviria</taxon>
        <taxon>Heunggongvirae</taxon>
        <taxon>Uroviricota</taxon>
        <taxon>Caudoviricetes</taxon>
    </lineage>
</organism>
<name>A0A8S5R5G5_9CAUD</name>
<sequence>MFLPIFIKNAILTVPILKGTPHFYFSLPTEKLLPGQGKIKVWADIL</sequence>